<reference evidence="2" key="1">
    <citation type="submission" date="2022-11" db="UniProtKB">
        <authorList>
            <consortium name="WormBaseParasite"/>
        </authorList>
    </citation>
    <scope>IDENTIFICATION</scope>
</reference>
<sequence length="131" mass="14220">MNSAERRTGKGNARRGTVNWARGREGRRCLPSPADRRASVFLVYGRKVKALNVVALQHISRALSPTHRRIVAAVGSPRCNSAVCLLSGHSCVWSLVVTLVVIGRARCRGPRRLTSPRSSQQSGLFVAVCTS</sequence>
<name>A0A914X204_9BILA</name>
<evidence type="ECO:0000313" key="1">
    <source>
        <dbReference type="Proteomes" id="UP000887566"/>
    </source>
</evidence>
<organism evidence="1 2">
    <name type="scientific">Plectus sambesii</name>
    <dbReference type="NCBI Taxonomy" id="2011161"/>
    <lineage>
        <taxon>Eukaryota</taxon>
        <taxon>Metazoa</taxon>
        <taxon>Ecdysozoa</taxon>
        <taxon>Nematoda</taxon>
        <taxon>Chromadorea</taxon>
        <taxon>Plectida</taxon>
        <taxon>Plectina</taxon>
        <taxon>Plectoidea</taxon>
        <taxon>Plectidae</taxon>
        <taxon>Plectus</taxon>
    </lineage>
</organism>
<protein>
    <submittedName>
        <fullName evidence="2">Uncharacterized protein</fullName>
    </submittedName>
</protein>
<dbReference type="WBParaSite" id="PSAMB.scaffold600size46123.g7630.t1">
    <property type="protein sequence ID" value="PSAMB.scaffold600size46123.g7630.t1"/>
    <property type="gene ID" value="PSAMB.scaffold600size46123.g7630"/>
</dbReference>
<proteinExistence type="predicted"/>
<dbReference type="AlphaFoldDB" id="A0A914X204"/>
<evidence type="ECO:0000313" key="2">
    <source>
        <dbReference type="WBParaSite" id="PSAMB.scaffold600size46123.g7630.t1"/>
    </source>
</evidence>
<keyword evidence="1" id="KW-1185">Reference proteome</keyword>
<accession>A0A914X204</accession>
<dbReference type="Proteomes" id="UP000887566">
    <property type="component" value="Unplaced"/>
</dbReference>